<proteinExistence type="predicted"/>
<comment type="caution">
    <text evidence="1">The sequence shown here is derived from an EMBL/GenBank/DDBJ whole genome shotgun (WGS) entry which is preliminary data.</text>
</comment>
<keyword evidence="2" id="KW-1185">Reference proteome</keyword>
<evidence type="ECO:0000313" key="1">
    <source>
        <dbReference type="EMBL" id="GJS51187.1"/>
    </source>
</evidence>
<name>A0ABQ4WE87_9ASTR</name>
<dbReference type="EMBL" id="BQNB010008567">
    <property type="protein sequence ID" value="GJS51187.1"/>
    <property type="molecule type" value="Genomic_DNA"/>
</dbReference>
<evidence type="ECO:0000313" key="2">
    <source>
        <dbReference type="Proteomes" id="UP001151760"/>
    </source>
</evidence>
<reference evidence="1" key="1">
    <citation type="journal article" date="2022" name="Int. J. Mol. Sci.">
        <title>Draft Genome of Tanacetum Coccineum: Genomic Comparison of Closely Related Tanacetum-Family Plants.</title>
        <authorList>
            <person name="Yamashiro T."/>
            <person name="Shiraishi A."/>
            <person name="Nakayama K."/>
            <person name="Satake H."/>
        </authorList>
    </citation>
    <scope>NUCLEOTIDE SEQUENCE</scope>
</reference>
<organism evidence="1 2">
    <name type="scientific">Tanacetum coccineum</name>
    <dbReference type="NCBI Taxonomy" id="301880"/>
    <lineage>
        <taxon>Eukaryota</taxon>
        <taxon>Viridiplantae</taxon>
        <taxon>Streptophyta</taxon>
        <taxon>Embryophyta</taxon>
        <taxon>Tracheophyta</taxon>
        <taxon>Spermatophyta</taxon>
        <taxon>Magnoliopsida</taxon>
        <taxon>eudicotyledons</taxon>
        <taxon>Gunneridae</taxon>
        <taxon>Pentapetalae</taxon>
        <taxon>asterids</taxon>
        <taxon>campanulids</taxon>
        <taxon>Asterales</taxon>
        <taxon>Asteraceae</taxon>
        <taxon>Asteroideae</taxon>
        <taxon>Anthemideae</taxon>
        <taxon>Anthemidinae</taxon>
        <taxon>Tanacetum</taxon>
    </lineage>
</organism>
<reference evidence="1" key="2">
    <citation type="submission" date="2022-01" db="EMBL/GenBank/DDBJ databases">
        <authorList>
            <person name="Yamashiro T."/>
            <person name="Shiraishi A."/>
            <person name="Satake H."/>
            <person name="Nakayama K."/>
        </authorList>
    </citation>
    <scope>NUCLEOTIDE SEQUENCE</scope>
</reference>
<sequence length="112" mass="13038">MPMNHELLITRFSHVFCIIRSYTSVYPDSEPWRFYWGSDEESSHVGSPGVIVYGYDGLPMHLVAPPSPDYVHGPVHPPLPCTYIQMRHIVYTCSNFMRHQETYGQEDERDSF</sequence>
<protein>
    <submittedName>
        <fullName evidence="1">Uncharacterized protein</fullName>
    </submittedName>
</protein>
<accession>A0ABQ4WE87</accession>
<gene>
    <name evidence="1" type="ORF">Tco_0624549</name>
</gene>
<dbReference type="Proteomes" id="UP001151760">
    <property type="component" value="Unassembled WGS sequence"/>
</dbReference>